<dbReference type="GeneID" id="36516020"/>
<comment type="caution">
    <text evidence="2">The sequence shown here is derived from an EMBL/GenBank/DDBJ whole genome shotgun (WGS) entry which is preliminary data.</text>
</comment>
<sequence length="313" mass="33801">MSVYSPLTAYMDTAVLPANLPPSLTDAGSSSPFSSPRTMIHSGLQNFPETTPRKPGNWHFSLQNLSSSPPDVPSPKPQLSRILQPPYEPNRLESAHFAAAITSRRKSAPAATLLTQNNPATKRSSDDAGLVLSQPRKQHRNFNAKSPESAEFGLQVSKFRFVVDDKGHVSLRSPKTPERPVKKRSALSSKEINEILSADSDSESESEFGGDPIASNDAISAFARTLARSRVGQLETKGHRSRSSNHEADFYSFASSCSEREPRTPTSSGSLGDGCARISRLLQGSTATPPGAVYGFDSFNSYATGMTPYLPRS</sequence>
<feature type="region of interest" description="Disordered" evidence="1">
    <location>
        <begin position="169"/>
        <end position="190"/>
    </location>
</feature>
<dbReference type="AlphaFoldDB" id="A0A2T0FI25"/>
<protein>
    <submittedName>
        <fullName evidence="2">Uncharacterized protein</fullName>
    </submittedName>
</protein>
<evidence type="ECO:0000313" key="2">
    <source>
        <dbReference type="EMBL" id="PRT54652.1"/>
    </source>
</evidence>
<evidence type="ECO:0000256" key="1">
    <source>
        <dbReference type="SAM" id="MobiDB-lite"/>
    </source>
</evidence>
<proteinExistence type="predicted"/>
<accession>A0A2T0FI25</accession>
<dbReference type="RefSeq" id="XP_024664597.1">
    <property type="nucleotide sequence ID" value="XM_024808829.1"/>
</dbReference>
<dbReference type="Proteomes" id="UP000238350">
    <property type="component" value="Unassembled WGS sequence"/>
</dbReference>
<feature type="compositionally biased region" description="Polar residues" evidence="1">
    <location>
        <begin position="113"/>
        <end position="122"/>
    </location>
</feature>
<gene>
    <name evidence="2" type="ORF">B9G98_02272</name>
</gene>
<dbReference type="EMBL" id="NDIQ01000021">
    <property type="protein sequence ID" value="PRT54652.1"/>
    <property type="molecule type" value="Genomic_DNA"/>
</dbReference>
<evidence type="ECO:0000313" key="3">
    <source>
        <dbReference type="Proteomes" id="UP000238350"/>
    </source>
</evidence>
<feature type="region of interest" description="Disordered" evidence="1">
    <location>
        <begin position="108"/>
        <end position="127"/>
    </location>
</feature>
<keyword evidence="3" id="KW-1185">Reference proteome</keyword>
<reference evidence="2 3" key="1">
    <citation type="submission" date="2017-04" db="EMBL/GenBank/DDBJ databases">
        <title>Genome sequencing of [Candida] sorbophila.</title>
        <authorList>
            <person name="Ahn J.O."/>
        </authorList>
    </citation>
    <scope>NUCLEOTIDE SEQUENCE [LARGE SCALE GENOMIC DNA]</scope>
    <source>
        <strain evidence="2 3">DS02</strain>
    </source>
</reference>
<organism evidence="2 3">
    <name type="scientific">Wickerhamiella sorbophila</name>
    <dbReference type="NCBI Taxonomy" id="45607"/>
    <lineage>
        <taxon>Eukaryota</taxon>
        <taxon>Fungi</taxon>
        <taxon>Dikarya</taxon>
        <taxon>Ascomycota</taxon>
        <taxon>Saccharomycotina</taxon>
        <taxon>Dipodascomycetes</taxon>
        <taxon>Dipodascales</taxon>
        <taxon>Trichomonascaceae</taxon>
        <taxon>Wickerhamiella</taxon>
    </lineage>
</organism>
<name>A0A2T0FI25_9ASCO</name>